<gene>
    <name evidence="1" type="ORF">A3Q56_05869</name>
</gene>
<sequence length="136" mass="15992">MKCQDVKCQQQLILMKNPTLEKVINYLKLIENSYANNDNNDRKPYYDKKKENTRHVNTIMNHDSEINSELSIQNGNDEVKIKYMIDTGYQINSINLKSFKLLNQKSEPSNVKLLFANGGEIKSFSHKKLKLVWNYY</sequence>
<keyword evidence="2" id="KW-1185">Reference proteome</keyword>
<name>A0A177AX28_9BILA</name>
<evidence type="ECO:0000313" key="1">
    <source>
        <dbReference type="EMBL" id="OAF66410.1"/>
    </source>
</evidence>
<comment type="caution">
    <text evidence="1">The sequence shown here is derived from an EMBL/GenBank/DDBJ whole genome shotgun (WGS) entry which is preliminary data.</text>
</comment>
<proteinExistence type="predicted"/>
<dbReference type="AlphaFoldDB" id="A0A177AX28"/>
<protein>
    <submittedName>
        <fullName evidence="1">Uncharacterized protein</fullName>
    </submittedName>
</protein>
<dbReference type="EMBL" id="LWCA01000940">
    <property type="protein sequence ID" value="OAF66410.1"/>
    <property type="molecule type" value="Genomic_DNA"/>
</dbReference>
<dbReference type="Proteomes" id="UP000078046">
    <property type="component" value="Unassembled WGS sequence"/>
</dbReference>
<organism evidence="1 2">
    <name type="scientific">Intoshia linei</name>
    <dbReference type="NCBI Taxonomy" id="1819745"/>
    <lineage>
        <taxon>Eukaryota</taxon>
        <taxon>Metazoa</taxon>
        <taxon>Spiralia</taxon>
        <taxon>Lophotrochozoa</taxon>
        <taxon>Mesozoa</taxon>
        <taxon>Orthonectida</taxon>
        <taxon>Rhopaluridae</taxon>
        <taxon>Intoshia</taxon>
    </lineage>
</organism>
<evidence type="ECO:0000313" key="2">
    <source>
        <dbReference type="Proteomes" id="UP000078046"/>
    </source>
</evidence>
<reference evidence="1 2" key="1">
    <citation type="submission" date="2016-04" db="EMBL/GenBank/DDBJ databases">
        <title>The genome of Intoshia linei affirms orthonectids as highly simplified spiralians.</title>
        <authorList>
            <person name="Mikhailov K.V."/>
            <person name="Slusarev G.S."/>
            <person name="Nikitin M.A."/>
            <person name="Logacheva M.D."/>
            <person name="Penin A."/>
            <person name="Aleoshin V."/>
            <person name="Panchin Y.V."/>
        </authorList>
    </citation>
    <scope>NUCLEOTIDE SEQUENCE [LARGE SCALE GENOMIC DNA]</scope>
    <source>
        <strain evidence="1">Intl2013</strain>
        <tissue evidence="1">Whole animal</tissue>
    </source>
</reference>
<dbReference type="OrthoDB" id="7486164at2759"/>
<accession>A0A177AX28</accession>